<evidence type="ECO:0000313" key="2">
    <source>
        <dbReference type="EMBL" id="MDD7965802.1"/>
    </source>
</evidence>
<reference evidence="2 3" key="1">
    <citation type="submission" date="2023-02" db="EMBL/GenBank/DDBJ databases">
        <title>Genome sequencing required for Actinomycetospora new species description.</title>
        <authorList>
            <person name="Saimee Y."/>
            <person name="Duangmal K."/>
        </authorList>
    </citation>
    <scope>NUCLEOTIDE SEQUENCE [LARGE SCALE GENOMIC DNA]</scope>
    <source>
        <strain evidence="2 3">DW7H6</strain>
    </source>
</reference>
<sequence>MTAPQGAGGPDGSTWLDMSRYPDTDPDTVLSGDEQGLLTSALAVDDAALPDAVWEHMLAVVTGDAGDDPAAGDGADDPGADPADPADPADDDPAAWAADPALDEHAHDDPAVHDLHDGPDGWDDSPDPAWDGGAV</sequence>
<comment type="caution">
    <text evidence="2">The sequence shown here is derived from an EMBL/GenBank/DDBJ whole genome shotgun (WGS) entry which is preliminary data.</text>
</comment>
<protein>
    <submittedName>
        <fullName evidence="2">Uncharacterized protein</fullName>
    </submittedName>
</protein>
<feature type="compositionally biased region" description="Basic and acidic residues" evidence="1">
    <location>
        <begin position="102"/>
        <end position="119"/>
    </location>
</feature>
<accession>A0ABT5SSI1</accession>
<dbReference type="Proteomes" id="UP001300763">
    <property type="component" value="Unassembled WGS sequence"/>
</dbReference>
<keyword evidence="3" id="KW-1185">Reference proteome</keyword>
<dbReference type="RefSeq" id="WP_274200341.1">
    <property type="nucleotide sequence ID" value="NZ_JAQZAO010000004.1"/>
</dbReference>
<evidence type="ECO:0000256" key="1">
    <source>
        <dbReference type="SAM" id="MobiDB-lite"/>
    </source>
</evidence>
<name>A0ABT5SSI1_9PSEU</name>
<evidence type="ECO:0000313" key="3">
    <source>
        <dbReference type="Proteomes" id="UP001300763"/>
    </source>
</evidence>
<dbReference type="EMBL" id="JAQZAO010000004">
    <property type="protein sequence ID" value="MDD7965802.1"/>
    <property type="molecule type" value="Genomic_DNA"/>
</dbReference>
<gene>
    <name evidence="2" type="ORF">PGB27_10640</name>
</gene>
<feature type="region of interest" description="Disordered" evidence="1">
    <location>
        <begin position="63"/>
        <end position="135"/>
    </location>
</feature>
<feature type="region of interest" description="Disordered" evidence="1">
    <location>
        <begin position="1"/>
        <end position="32"/>
    </location>
</feature>
<feature type="compositionally biased region" description="Gly residues" evidence="1">
    <location>
        <begin position="1"/>
        <end position="11"/>
    </location>
</feature>
<organism evidence="2 3">
    <name type="scientific">Actinomycetospora lemnae</name>
    <dbReference type="NCBI Taxonomy" id="3019891"/>
    <lineage>
        <taxon>Bacteria</taxon>
        <taxon>Bacillati</taxon>
        <taxon>Actinomycetota</taxon>
        <taxon>Actinomycetes</taxon>
        <taxon>Pseudonocardiales</taxon>
        <taxon>Pseudonocardiaceae</taxon>
        <taxon>Actinomycetospora</taxon>
    </lineage>
</organism>
<proteinExistence type="predicted"/>